<dbReference type="Proteomes" id="UP001341840">
    <property type="component" value="Unassembled WGS sequence"/>
</dbReference>
<dbReference type="EMBL" id="JASCZI010000144">
    <property type="protein sequence ID" value="MED6109334.1"/>
    <property type="molecule type" value="Genomic_DNA"/>
</dbReference>
<keyword evidence="3" id="KW-1185">Reference proteome</keyword>
<proteinExistence type="predicted"/>
<keyword evidence="1" id="KW-0732">Signal</keyword>
<protein>
    <submittedName>
        <fullName evidence="2">Uncharacterized protein</fullName>
    </submittedName>
</protein>
<evidence type="ECO:0000313" key="2">
    <source>
        <dbReference type="EMBL" id="MED6109334.1"/>
    </source>
</evidence>
<organism evidence="2 3">
    <name type="scientific">Stylosanthes scabra</name>
    <dbReference type="NCBI Taxonomy" id="79078"/>
    <lineage>
        <taxon>Eukaryota</taxon>
        <taxon>Viridiplantae</taxon>
        <taxon>Streptophyta</taxon>
        <taxon>Embryophyta</taxon>
        <taxon>Tracheophyta</taxon>
        <taxon>Spermatophyta</taxon>
        <taxon>Magnoliopsida</taxon>
        <taxon>eudicotyledons</taxon>
        <taxon>Gunneridae</taxon>
        <taxon>Pentapetalae</taxon>
        <taxon>rosids</taxon>
        <taxon>fabids</taxon>
        <taxon>Fabales</taxon>
        <taxon>Fabaceae</taxon>
        <taxon>Papilionoideae</taxon>
        <taxon>50 kb inversion clade</taxon>
        <taxon>dalbergioids sensu lato</taxon>
        <taxon>Dalbergieae</taxon>
        <taxon>Pterocarpus clade</taxon>
        <taxon>Stylosanthes</taxon>
    </lineage>
</organism>
<evidence type="ECO:0000256" key="1">
    <source>
        <dbReference type="SAM" id="SignalP"/>
    </source>
</evidence>
<feature type="signal peptide" evidence="1">
    <location>
        <begin position="1"/>
        <end position="24"/>
    </location>
</feature>
<evidence type="ECO:0000313" key="3">
    <source>
        <dbReference type="Proteomes" id="UP001341840"/>
    </source>
</evidence>
<comment type="caution">
    <text evidence="2">The sequence shown here is derived from an EMBL/GenBank/DDBJ whole genome shotgun (WGS) entry which is preliminary data.</text>
</comment>
<name>A0ABU6QBQ3_9FABA</name>
<gene>
    <name evidence="2" type="ORF">PIB30_032556</name>
</gene>
<accession>A0ABU6QBQ3</accession>
<feature type="chain" id="PRO_5046275961" evidence="1">
    <location>
        <begin position="25"/>
        <end position="139"/>
    </location>
</feature>
<sequence length="139" mass="15749">MSVSLAVLAISAGMFLQLMQFKDSIEIVWSPIFRGTCSLLLLLSRVSCEFPVGRSLRFTPPHLATFALWVIFCCRLKVIICNVEFLESLSFDGEESFMFQVMKLESLSFSKIGWKEFLLRLVASKGIAGIERFIDLNLL</sequence>
<reference evidence="2 3" key="1">
    <citation type="journal article" date="2023" name="Plants (Basel)">
        <title>Bridging the Gap: Combining Genomics and Transcriptomics Approaches to Understand Stylosanthes scabra, an Orphan Legume from the Brazilian Caatinga.</title>
        <authorList>
            <person name="Ferreira-Neto J.R.C."/>
            <person name="da Silva M.D."/>
            <person name="Binneck E."/>
            <person name="de Melo N.F."/>
            <person name="da Silva R.H."/>
            <person name="de Melo A.L.T.M."/>
            <person name="Pandolfi V."/>
            <person name="Bustamante F.O."/>
            <person name="Brasileiro-Vidal A.C."/>
            <person name="Benko-Iseppon A.M."/>
        </authorList>
    </citation>
    <scope>NUCLEOTIDE SEQUENCE [LARGE SCALE GENOMIC DNA]</scope>
    <source>
        <tissue evidence="2">Leaves</tissue>
    </source>
</reference>